<dbReference type="SUPFAM" id="SSF55073">
    <property type="entry name" value="Nucleotide cyclase"/>
    <property type="match status" value="1"/>
</dbReference>
<dbReference type="PANTHER" id="PTHR44757">
    <property type="entry name" value="DIGUANYLATE CYCLASE DGCP"/>
    <property type="match status" value="1"/>
</dbReference>
<dbReference type="InterPro" id="IPR013656">
    <property type="entry name" value="PAS_4"/>
</dbReference>
<dbReference type="InterPro" id="IPR052155">
    <property type="entry name" value="Biofilm_reg_signaling"/>
</dbReference>
<dbReference type="PROSITE" id="PS50112">
    <property type="entry name" value="PAS"/>
    <property type="match status" value="2"/>
</dbReference>
<dbReference type="SMART" id="SM00267">
    <property type="entry name" value="GGDEF"/>
    <property type="match status" value="1"/>
</dbReference>
<dbReference type="Pfam" id="PF13426">
    <property type="entry name" value="PAS_9"/>
    <property type="match status" value="1"/>
</dbReference>
<dbReference type="SMART" id="SM00065">
    <property type="entry name" value="GAF"/>
    <property type="match status" value="1"/>
</dbReference>
<dbReference type="PANTHER" id="PTHR44757:SF2">
    <property type="entry name" value="BIOFILM ARCHITECTURE MAINTENANCE PROTEIN MBAA"/>
    <property type="match status" value="1"/>
</dbReference>
<dbReference type="RefSeq" id="WP_024903652.1">
    <property type="nucleotide sequence ID" value="NZ_CADFGU010000015.1"/>
</dbReference>
<dbReference type="CDD" id="cd01949">
    <property type="entry name" value="GGDEF"/>
    <property type="match status" value="1"/>
</dbReference>
<dbReference type="InterPro" id="IPR001610">
    <property type="entry name" value="PAC"/>
</dbReference>
<dbReference type="EMBL" id="LAQU01000023">
    <property type="protein sequence ID" value="KKB62206.1"/>
    <property type="molecule type" value="Genomic_DNA"/>
</dbReference>
<feature type="domain" description="GGDEF" evidence="3">
    <location>
        <begin position="510"/>
        <end position="650"/>
    </location>
</feature>
<dbReference type="Pfam" id="PF01590">
    <property type="entry name" value="GAF"/>
    <property type="match status" value="1"/>
</dbReference>
<proteinExistence type="predicted"/>
<dbReference type="Gene3D" id="3.30.70.270">
    <property type="match status" value="1"/>
</dbReference>
<dbReference type="InterPro" id="IPR035965">
    <property type="entry name" value="PAS-like_dom_sf"/>
</dbReference>
<dbReference type="SUPFAM" id="SSF55781">
    <property type="entry name" value="GAF domain-like"/>
    <property type="match status" value="1"/>
</dbReference>
<dbReference type="InterPro" id="IPR000700">
    <property type="entry name" value="PAS-assoc_C"/>
</dbReference>
<dbReference type="SMART" id="SM00086">
    <property type="entry name" value="PAC"/>
    <property type="match status" value="1"/>
</dbReference>
<dbReference type="Gene3D" id="3.30.450.40">
    <property type="match status" value="1"/>
</dbReference>
<dbReference type="Pfam" id="PF08448">
    <property type="entry name" value="PAS_4"/>
    <property type="match status" value="1"/>
</dbReference>
<comment type="caution">
    <text evidence="4">The sequence shown here is derived from an EMBL/GenBank/DDBJ whole genome shotgun (WGS) entry which is preliminary data.</text>
</comment>
<dbReference type="STRING" id="28092.WM40_18920"/>
<reference evidence="4 5" key="1">
    <citation type="submission" date="2015-03" db="EMBL/GenBank/DDBJ databases">
        <title>Draft Genome Sequence of Burkholderia andropogonis type strain ICMP2807, isolated from Sorghum bicolor.</title>
        <authorList>
            <person name="Lopes-Santos L."/>
            <person name="Castro D.B."/>
            <person name="Ottoboni L.M."/>
            <person name="Park D."/>
            <person name="Weirc B.S."/>
            <person name="Destefano S.A."/>
        </authorList>
    </citation>
    <scope>NUCLEOTIDE SEQUENCE [LARGE SCALE GENOMIC DNA]</scope>
    <source>
        <strain evidence="4 5">ICMP2807</strain>
    </source>
</reference>
<feature type="domain" description="PAS" evidence="1">
    <location>
        <begin position="187"/>
        <end position="242"/>
    </location>
</feature>
<dbReference type="SUPFAM" id="SSF55785">
    <property type="entry name" value="PYP-like sensor domain (PAS domain)"/>
    <property type="match status" value="2"/>
</dbReference>
<accession>A0A0F5JWG8</accession>
<evidence type="ECO:0000259" key="2">
    <source>
        <dbReference type="PROSITE" id="PS50113"/>
    </source>
</evidence>
<evidence type="ECO:0008006" key="6">
    <source>
        <dbReference type="Google" id="ProtNLM"/>
    </source>
</evidence>
<protein>
    <recommendedName>
        <fullName evidence="6">Diguanylate cyclase</fullName>
    </recommendedName>
</protein>
<evidence type="ECO:0000313" key="5">
    <source>
        <dbReference type="Proteomes" id="UP000033618"/>
    </source>
</evidence>
<dbReference type="SMART" id="SM00091">
    <property type="entry name" value="PAS"/>
    <property type="match status" value="2"/>
</dbReference>
<dbReference type="AlphaFoldDB" id="A0A0F5JWG8"/>
<organism evidence="4 5">
    <name type="scientific">Robbsia andropogonis</name>
    <dbReference type="NCBI Taxonomy" id="28092"/>
    <lineage>
        <taxon>Bacteria</taxon>
        <taxon>Pseudomonadati</taxon>
        <taxon>Pseudomonadota</taxon>
        <taxon>Betaproteobacteria</taxon>
        <taxon>Burkholderiales</taxon>
        <taxon>Burkholderiaceae</taxon>
        <taxon>Robbsia</taxon>
    </lineage>
</organism>
<dbReference type="PROSITE" id="PS50113">
    <property type="entry name" value="PAC"/>
    <property type="match status" value="1"/>
</dbReference>
<sequence>MSVSAHATPAPAFPDEDARVALLQRLNLLDTPPEETFDRVTRLASIIAGTPMAMVTLVDNERQWFKSSVGIESKHTPRDIGFCPHAMVSDDLFVVPDAENDPRFQHNPLVTDSPHIRFYAGMPLRSSQGHALGTLCVIDTKARQLTSEQEEALRDLAAIVRRELLQREATVMSQSMQRAEGRALEESSAVLHATFHQAAVGMVVLGMDGRLQQLNQRFASMLGYTVEQLQGKHFSEFTDADDVALAAADTARMQSGAISSYSRERRYRRRNGEYVWVNVTVALARTSDTQPLHYISVVEDISERKRSDDALAELRAELEARVEQRTAELKAVNTDLAHVVAERDRTIAARRLIEEALRTSRETLQTITDNLPVLIGDIDVDLRYRFTNATYGEVFHCDASQLPGRRVADVVRPDLMARLAPMLERVLAGERVVNENVVYDEASGRVWSATYIPHYKHDVINGFYVVSYDVTERKRLESSLTEQALQDPLTLLPNRRALLAHVSDAIADSAPLAILFLDLDGFKRVNDLYGHESGDVLLTRVADRLRATVRASDVVSRLAGDEFVLVLHALNTHHLVAADARRVASGLIEALNVPVDIGTHQVRIGASIGIAYYTGRPTRPITAKGLLTCADLAMYEAKASGKNTVRLANEDRVLAHAPRTHDETAG</sequence>
<dbReference type="InterPro" id="IPR029787">
    <property type="entry name" value="Nucleotide_cyclase"/>
</dbReference>
<feature type="domain" description="PAS" evidence="1">
    <location>
        <begin position="360"/>
        <end position="430"/>
    </location>
</feature>
<dbReference type="PROSITE" id="PS50887">
    <property type="entry name" value="GGDEF"/>
    <property type="match status" value="1"/>
</dbReference>
<dbReference type="CDD" id="cd00130">
    <property type="entry name" value="PAS"/>
    <property type="match status" value="1"/>
</dbReference>
<keyword evidence="5" id="KW-1185">Reference proteome</keyword>
<dbReference type="NCBIfam" id="TIGR00254">
    <property type="entry name" value="GGDEF"/>
    <property type="match status" value="1"/>
</dbReference>
<dbReference type="InterPro" id="IPR043128">
    <property type="entry name" value="Rev_trsase/Diguanyl_cyclase"/>
</dbReference>
<dbReference type="NCBIfam" id="TIGR00229">
    <property type="entry name" value="sensory_box"/>
    <property type="match status" value="2"/>
</dbReference>
<dbReference type="PATRIC" id="fig|28092.6.peg.4441"/>
<gene>
    <name evidence="4" type="ORF">WM40_18920</name>
</gene>
<dbReference type="InterPro" id="IPR000160">
    <property type="entry name" value="GGDEF_dom"/>
</dbReference>
<name>A0A0F5JWG8_9BURK</name>
<dbReference type="Gene3D" id="3.30.450.20">
    <property type="entry name" value="PAS domain"/>
    <property type="match status" value="2"/>
</dbReference>
<feature type="domain" description="PAC" evidence="2">
    <location>
        <begin position="261"/>
        <end position="313"/>
    </location>
</feature>
<dbReference type="Proteomes" id="UP000033618">
    <property type="component" value="Unassembled WGS sequence"/>
</dbReference>
<evidence type="ECO:0000313" key="4">
    <source>
        <dbReference type="EMBL" id="KKB62206.1"/>
    </source>
</evidence>
<evidence type="ECO:0000259" key="3">
    <source>
        <dbReference type="PROSITE" id="PS50887"/>
    </source>
</evidence>
<dbReference type="OrthoDB" id="5571399at2"/>
<dbReference type="InterPro" id="IPR000014">
    <property type="entry name" value="PAS"/>
</dbReference>
<evidence type="ECO:0000259" key="1">
    <source>
        <dbReference type="PROSITE" id="PS50112"/>
    </source>
</evidence>
<dbReference type="Pfam" id="PF00990">
    <property type="entry name" value="GGDEF"/>
    <property type="match status" value="1"/>
</dbReference>
<dbReference type="InterPro" id="IPR029016">
    <property type="entry name" value="GAF-like_dom_sf"/>
</dbReference>
<dbReference type="InterPro" id="IPR003018">
    <property type="entry name" value="GAF"/>
</dbReference>